<keyword evidence="1" id="KW-0732">Signal</keyword>
<feature type="signal peptide" evidence="1">
    <location>
        <begin position="1"/>
        <end position="28"/>
    </location>
</feature>
<dbReference type="AlphaFoldDB" id="A0A670Y108"/>
<reference evidence="2" key="2">
    <citation type="submission" date="2025-09" db="UniProtKB">
        <authorList>
            <consortium name="Ensembl"/>
        </authorList>
    </citation>
    <scope>IDENTIFICATION</scope>
</reference>
<proteinExistence type="predicted"/>
<protein>
    <submittedName>
        <fullName evidence="2">Uncharacterized protein</fullName>
    </submittedName>
</protein>
<evidence type="ECO:0000256" key="1">
    <source>
        <dbReference type="SAM" id="SignalP"/>
    </source>
</evidence>
<dbReference type="Ensembl" id="ENSPTXT00000005661.1">
    <property type="protein sequence ID" value="ENSPTXP00000005486.1"/>
    <property type="gene ID" value="ENSPTXG00000003995.1"/>
</dbReference>
<reference evidence="2" key="1">
    <citation type="submission" date="2025-08" db="UniProtKB">
        <authorList>
            <consortium name="Ensembl"/>
        </authorList>
    </citation>
    <scope>IDENTIFICATION</scope>
</reference>
<feature type="chain" id="PRO_5025596596" evidence="1">
    <location>
        <begin position="29"/>
        <end position="121"/>
    </location>
</feature>
<sequence length="121" mass="14050">MLSSVGFCLLNLLHIIADFLRKFWVDWARWVLAPSGRSIYFKMASYLNGTPLNNPLYVLCFQGLITSEYELFLQLCILDPPLTFWPLFTLDCCLIYSPYTCLPDVYIELLDTVTCHSKFFS</sequence>
<evidence type="ECO:0000313" key="3">
    <source>
        <dbReference type="Proteomes" id="UP000472273"/>
    </source>
</evidence>
<keyword evidence="3" id="KW-1185">Reference proteome</keyword>
<evidence type="ECO:0000313" key="2">
    <source>
        <dbReference type="Ensembl" id="ENSPTXP00000005486.1"/>
    </source>
</evidence>
<accession>A0A670Y108</accession>
<organism evidence="2 3">
    <name type="scientific">Pseudonaja textilis</name>
    <name type="common">Eastern brown snake</name>
    <dbReference type="NCBI Taxonomy" id="8673"/>
    <lineage>
        <taxon>Eukaryota</taxon>
        <taxon>Metazoa</taxon>
        <taxon>Chordata</taxon>
        <taxon>Craniata</taxon>
        <taxon>Vertebrata</taxon>
        <taxon>Euteleostomi</taxon>
        <taxon>Lepidosauria</taxon>
        <taxon>Squamata</taxon>
        <taxon>Bifurcata</taxon>
        <taxon>Unidentata</taxon>
        <taxon>Episquamata</taxon>
        <taxon>Toxicofera</taxon>
        <taxon>Serpentes</taxon>
        <taxon>Colubroidea</taxon>
        <taxon>Elapidae</taxon>
        <taxon>Hydrophiinae</taxon>
        <taxon>Pseudonaja</taxon>
    </lineage>
</organism>
<name>A0A670Y108_PSETE</name>
<dbReference type="Proteomes" id="UP000472273">
    <property type="component" value="Unplaced"/>
</dbReference>